<dbReference type="InParanoid" id="A0A251T2M4"/>
<dbReference type="EMBL" id="CM007901">
    <property type="protein sequence ID" value="OTG05073.1"/>
    <property type="molecule type" value="Genomic_DNA"/>
</dbReference>
<dbReference type="AlphaFoldDB" id="A0A251T2M4"/>
<dbReference type="Gene3D" id="3.40.309.10">
    <property type="entry name" value="Aldehyde Dehydrogenase, Chain A, domain 2"/>
    <property type="match status" value="1"/>
</dbReference>
<name>A0A251T2M4_HELAN</name>
<dbReference type="InterPro" id="IPR016163">
    <property type="entry name" value="Ald_DH_C"/>
</dbReference>
<keyword evidence="1" id="KW-1133">Transmembrane helix</keyword>
<evidence type="ECO:0000256" key="1">
    <source>
        <dbReference type="SAM" id="Phobius"/>
    </source>
</evidence>
<keyword evidence="1" id="KW-0812">Transmembrane</keyword>
<proteinExistence type="predicted"/>
<organism evidence="2 3">
    <name type="scientific">Helianthus annuus</name>
    <name type="common">Common sunflower</name>
    <dbReference type="NCBI Taxonomy" id="4232"/>
    <lineage>
        <taxon>Eukaryota</taxon>
        <taxon>Viridiplantae</taxon>
        <taxon>Streptophyta</taxon>
        <taxon>Embryophyta</taxon>
        <taxon>Tracheophyta</taxon>
        <taxon>Spermatophyta</taxon>
        <taxon>Magnoliopsida</taxon>
        <taxon>eudicotyledons</taxon>
        <taxon>Gunneridae</taxon>
        <taxon>Pentapetalae</taxon>
        <taxon>asterids</taxon>
        <taxon>campanulids</taxon>
        <taxon>Asterales</taxon>
        <taxon>Asteraceae</taxon>
        <taxon>Asteroideae</taxon>
        <taxon>Heliantheae alliance</taxon>
        <taxon>Heliantheae</taxon>
        <taxon>Helianthus</taxon>
    </lineage>
</organism>
<protein>
    <submittedName>
        <fullName evidence="2">Putative aldehyde/histidinol dehydrogenase</fullName>
    </submittedName>
</protein>
<feature type="transmembrane region" description="Helical" evidence="1">
    <location>
        <begin position="60"/>
        <end position="77"/>
    </location>
</feature>
<dbReference type="PANTHER" id="PTHR11063:SF8">
    <property type="entry name" value="DELTA-1-PYRROLINE-5-CARBOXYLATE SYNTHASE"/>
    <property type="match status" value="1"/>
</dbReference>
<accession>A0A251T2M4</accession>
<dbReference type="STRING" id="4232.A0A251T2M4"/>
<dbReference type="SUPFAM" id="SSF53720">
    <property type="entry name" value="ALDH-like"/>
    <property type="match status" value="1"/>
</dbReference>
<dbReference type="GO" id="GO:0004350">
    <property type="term" value="F:glutamate-5-semialdehyde dehydrogenase activity"/>
    <property type="evidence" value="ECO:0000318"/>
    <property type="project" value="GO_Central"/>
</dbReference>
<dbReference type="Gene3D" id="3.40.605.10">
    <property type="entry name" value="Aldehyde Dehydrogenase, Chain A, domain 1"/>
    <property type="match status" value="2"/>
</dbReference>
<dbReference type="InterPro" id="IPR016161">
    <property type="entry name" value="Ald_DH/histidinol_DH"/>
</dbReference>
<keyword evidence="3" id="KW-1185">Reference proteome</keyword>
<evidence type="ECO:0000313" key="2">
    <source>
        <dbReference type="EMBL" id="OTG05073.1"/>
    </source>
</evidence>
<reference evidence="3" key="1">
    <citation type="journal article" date="2017" name="Nature">
        <title>The sunflower genome provides insights into oil metabolism, flowering and Asterid evolution.</title>
        <authorList>
            <person name="Badouin H."/>
            <person name="Gouzy J."/>
            <person name="Grassa C.J."/>
            <person name="Murat F."/>
            <person name="Staton S.E."/>
            <person name="Cottret L."/>
            <person name="Lelandais-Briere C."/>
            <person name="Owens G.L."/>
            <person name="Carrere S."/>
            <person name="Mayjonade B."/>
            <person name="Legrand L."/>
            <person name="Gill N."/>
            <person name="Kane N.C."/>
            <person name="Bowers J.E."/>
            <person name="Hubner S."/>
            <person name="Bellec A."/>
            <person name="Berard A."/>
            <person name="Berges H."/>
            <person name="Blanchet N."/>
            <person name="Boniface M.C."/>
            <person name="Brunel D."/>
            <person name="Catrice O."/>
            <person name="Chaidir N."/>
            <person name="Claudel C."/>
            <person name="Donnadieu C."/>
            <person name="Faraut T."/>
            <person name="Fievet G."/>
            <person name="Helmstetter N."/>
            <person name="King M."/>
            <person name="Knapp S.J."/>
            <person name="Lai Z."/>
            <person name="Le Paslier M.C."/>
            <person name="Lippi Y."/>
            <person name="Lorenzon L."/>
            <person name="Mandel J.R."/>
            <person name="Marage G."/>
            <person name="Marchand G."/>
            <person name="Marquand E."/>
            <person name="Bret-Mestries E."/>
            <person name="Morien E."/>
            <person name="Nambeesan S."/>
            <person name="Nguyen T."/>
            <person name="Pegot-Espagnet P."/>
            <person name="Pouilly N."/>
            <person name="Raftis F."/>
            <person name="Sallet E."/>
            <person name="Schiex T."/>
            <person name="Thomas J."/>
            <person name="Vandecasteele C."/>
            <person name="Vares D."/>
            <person name="Vear F."/>
            <person name="Vautrin S."/>
            <person name="Crespi M."/>
            <person name="Mangin B."/>
            <person name="Burke J.M."/>
            <person name="Salse J."/>
            <person name="Munos S."/>
            <person name="Vincourt P."/>
            <person name="Rieseberg L.H."/>
            <person name="Langlade N.B."/>
        </authorList>
    </citation>
    <scope>NUCLEOTIDE SEQUENCE [LARGE SCALE GENOMIC DNA]</scope>
    <source>
        <strain evidence="3">cv. SF193</strain>
    </source>
</reference>
<keyword evidence="1" id="KW-0472">Membrane</keyword>
<dbReference type="Proteomes" id="UP000215914">
    <property type="component" value="Chromosome 12"/>
</dbReference>
<sequence>MSSPLGVLFVIFESRPEALVQIASLAIKTGNGLLLMEERKETTLTQTCTRSTFLNKFVDTTGYLILLILYGICHVYVDKSADMEKAKNIVLDAKTDYPGACNAIHGVSINGGPRVCSLLNLPAAPSFHHGYNSLNCTIEIVDDVHAAVEHIHTSMEGKCYLILFGTEGLGRYWYHQDLVMGFVLVLVPSDPQVGISTSRIHARGPVGVEGLLTTRWDAHAFFLLCCYLLTRITRGNRQVVDNDRGVMYTHKDLTQQA</sequence>
<dbReference type="InterPro" id="IPR016162">
    <property type="entry name" value="Ald_DH_N"/>
</dbReference>
<dbReference type="PANTHER" id="PTHR11063">
    <property type="entry name" value="GLUTAMATE SEMIALDEHYDE DEHYDROGENASE"/>
    <property type="match status" value="1"/>
</dbReference>
<evidence type="ECO:0000313" key="3">
    <source>
        <dbReference type="Proteomes" id="UP000215914"/>
    </source>
</evidence>
<gene>
    <name evidence="2" type="ORF">HannXRQ_Chr12g0369501</name>
</gene>